<dbReference type="InterPro" id="IPR009057">
    <property type="entry name" value="Homeodomain-like_sf"/>
</dbReference>
<evidence type="ECO:0000259" key="9">
    <source>
        <dbReference type="PROSITE" id="PS51294"/>
    </source>
</evidence>
<organism evidence="10 11">
    <name type="scientific">Galdieria partita</name>
    <dbReference type="NCBI Taxonomy" id="83374"/>
    <lineage>
        <taxon>Eukaryota</taxon>
        <taxon>Rhodophyta</taxon>
        <taxon>Bangiophyceae</taxon>
        <taxon>Galdieriales</taxon>
        <taxon>Galdieriaceae</taxon>
        <taxon>Galdieria</taxon>
    </lineage>
</organism>
<protein>
    <submittedName>
        <fullName evidence="10">Uncharacterized protein</fullName>
    </submittedName>
</protein>
<feature type="compositionally biased region" description="Basic and acidic residues" evidence="7">
    <location>
        <begin position="273"/>
        <end position="282"/>
    </location>
</feature>
<comment type="caution">
    <text evidence="10">The sequence shown here is derived from an EMBL/GenBank/DDBJ whole genome shotgun (WGS) entry which is preliminary data.</text>
</comment>
<evidence type="ECO:0000256" key="6">
    <source>
        <dbReference type="ARBA" id="ARBA00023242"/>
    </source>
</evidence>
<evidence type="ECO:0000313" key="10">
    <source>
        <dbReference type="EMBL" id="GJQ12432.1"/>
    </source>
</evidence>
<dbReference type="EMBL" id="BQMJ01000033">
    <property type="protein sequence ID" value="GJQ12432.1"/>
    <property type="molecule type" value="Genomic_DNA"/>
</dbReference>
<dbReference type="GO" id="GO:0000981">
    <property type="term" value="F:DNA-binding transcription factor activity, RNA polymerase II-specific"/>
    <property type="evidence" value="ECO:0007669"/>
    <property type="project" value="TreeGrafter"/>
</dbReference>
<dbReference type="PROSITE" id="PS50090">
    <property type="entry name" value="MYB_LIKE"/>
    <property type="match status" value="3"/>
</dbReference>
<dbReference type="InterPro" id="IPR017930">
    <property type="entry name" value="Myb_dom"/>
</dbReference>
<feature type="compositionally biased region" description="Basic residues" evidence="7">
    <location>
        <begin position="263"/>
        <end position="272"/>
    </location>
</feature>
<dbReference type="SUPFAM" id="SSF46689">
    <property type="entry name" value="Homeodomain-like"/>
    <property type="match status" value="2"/>
</dbReference>
<dbReference type="InterPro" id="IPR001005">
    <property type="entry name" value="SANT/Myb"/>
</dbReference>
<dbReference type="GO" id="GO:0005634">
    <property type="term" value="C:nucleus"/>
    <property type="evidence" value="ECO:0007669"/>
    <property type="project" value="UniProtKB-SubCell"/>
</dbReference>
<reference evidence="10" key="2">
    <citation type="submission" date="2022-01" db="EMBL/GenBank/DDBJ databases">
        <authorList>
            <person name="Hirooka S."/>
            <person name="Miyagishima S.Y."/>
        </authorList>
    </citation>
    <scope>NUCLEOTIDE SEQUENCE</scope>
    <source>
        <strain evidence="10">NBRC 102759</strain>
    </source>
</reference>
<keyword evidence="5" id="KW-0804">Transcription</keyword>
<comment type="subcellular location">
    <subcellularLocation>
        <location evidence="1">Nucleus</location>
    </subcellularLocation>
</comment>
<dbReference type="FunFam" id="1.10.10.60:FF:000016">
    <property type="entry name" value="Transcriptional activator Myb isoform A"/>
    <property type="match status" value="1"/>
</dbReference>
<feature type="region of interest" description="Disordered" evidence="7">
    <location>
        <begin position="1"/>
        <end position="29"/>
    </location>
</feature>
<dbReference type="InterPro" id="IPR050560">
    <property type="entry name" value="MYB_TF"/>
</dbReference>
<feature type="domain" description="Myb-like" evidence="8">
    <location>
        <begin position="207"/>
        <end position="257"/>
    </location>
</feature>
<feature type="domain" description="HTH myb-type" evidence="9">
    <location>
        <begin position="155"/>
        <end position="210"/>
    </location>
</feature>
<reference evidence="10" key="1">
    <citation type="journal article" date="2022" name="Proc. Natl. Acad. Sci. U.S.A.">
        <title>Life cycle and functional genomics of the unicellular red alga Galdieria for elucidating algal and plant evolution and industrial use.</title>
        <authorList>
            <person name="Hirooka S."/>
            <person name="Itabashi T."/>
            <person name="Ichinose T.M."/>
            <person name="Onuma R."/>
            <person name="Fujiwara T."/>
            <person name="Yamashita S."/>
            <person name="Jong L.W."/>
            <person name="Tomita R."/>
            <person name="Iwane A.H."/>
            <person name="Miyagishima S.Y."/>
        </authorList>
    </citation>
    <scope>NUCLEOTIDE SEQUENCE</scope>
    <source>
        <strain evidence="10">NBRC 102759</strain>
    </source>
</reference>
<dbReference type="FunFam" id="1.10.10.60:FF:000010">
    <property type="entry name" value="Transcriptional activator Myb isoform A"/>
    <property type="match status" value="1"/>
</dbReference>
<evidence type="ECO:0000256" key="7">
    <source>
        <dbReference type="SAM" id="MobiDB-lite"/>
    </source>
</evidence>
<keyword evidence="3" id="KW-0805">Transcription regulation</keyword>
<name>A0A9C7PZM0_9RHOD</name>
<dbReference type="SMART" id="SM00717">
    <property type="entry name" value="SANT"/>
    <property type="match status" value="3"/>
</dbReference>
<feature type="domain" description="HTH myb-type" evidence="9">
    <location>
        <begin position="211"/>
        <end position="261"/>
    </location>
</feature>
<keyword evidence="6" id="KW-0539">Nucleus</keyword>
<dbReference type="PROSITE" id="PS51294">
    <property type="entry name" value="HTH_MYB"/>
    <property type="match status" value="3"/>
</dbReference>
<dbReference type="PANTHER" id="PTHR45614">
    <property type="entry name" value="MYB PROTEIN-RELATED"/>
    <property type="match status" value="1"/>
</dbReference>
<evidence type="ECO:0000256" key="4">
    <source>
        <dbReference type="ARBA" id="ARBA00023125"/>
    </source>
</evidence>
<dbReference type="Pfam" id="PF13921">
    <property type="entry name" value="Myb_DNA-bind_6"/>
    <property type="match status" value="1"/>
</dbReference>
<accession>A0A9C7PZM0</accession>
<keyword evidence="4" id="KW-0238">DNA-binding</keyword>
<dbReference type="PANTHER" id="PTHR45614:SF25">
    <property type="entry name" value="MYB PROTEIN"/>
    <property type="match status" value="1"/>
</dbReference>
<keyword evidence="11" id="KW-1185">Reference proteome</keyword>
<sequence length="695" mass="79398">MLPEPREDPFSFDVSSLPTSENHSPTLNDSLFKQVRLEDGENYPDESSSSAEDSTTLSTAVQDYLMQSLPCSSYSDTSTKSISSSQVESSTMDYPFYSSYRKVRRRSKGGWTSEEDEELKRLVAIYGARNWKRISEHFTNRSDVQCLHRWQKVLNPALNKGPWTEQEDKTICDFVKEHGPTKWSHLAKLLPGRIGKQCRERWFNHLNPEINKQPWTQEEEERLIKAHAVLGNRWAELAKLFPGRNDNAIKNHWNSNLRKLKTKERGRQRRRMGTNEKEQKEDALCNNNHSESIKWTPQPLHYNTVIATSTIQKKSSFQSDSFYPPCINNLAEKQETLEEMIPKPGTAFSTHPGWNSTENGEQSSPVVTQSHPSSLFEMASPSNKLFSPSVPVLSDVSSYPKSNVEYSSFLFSHSCLENNHPWLETPDQTTKEDSSHNASILFHPIQDECDEYYATDTFMDDHYYIKDSPVEMKRLYPDISPSAYLIGSSPTCKRRPFKDTALERVTTPEMKTATNQSQLLRARSFAEISSEDPKETISARSNLDDNPNLEKTEHIAVRKFTIGGLYLSDKKYNTPNKRASPLQTIPWTIDTTRTPPILRRRGKSMPTIQSSSVTPIKTETFDAWKAPISARLDWQSTTPVESTSGIHLVKGTFRHSSPFQSRTLSLLQDNLSPERLLYDVTTMLDTPHQESSFFG</sequence>
<evidence type="ECO:0000313" key="11">
    <source>
        <dbReference type="Proteomes" id="UP001061958"/>
    </source>
</evidence>
<dbReference type="Gene3D" id="1.10.10.60">
    <property type="entry name" value="Homeodomain-like"/>
    <property type="match status" value="3"/>
</dbReference>
<dbReference type="Pfam" id="PF00249">
    <property type="entry name" value="Myb_DNA-binding"/>
    <property type="match status" value="1"/>
</dbReference>
<proteinExistence type="predicted"/>
<evidence type="ECO:0000259" key="8">
    <source>
        <dbReference type="PROSITE" id="PS50090"/>
    </source>
</evidence>
<feature type="domain" description="Myb-like" evidence="8">
    <location>
        <begin position="103"/>
        <end position="154"/>
    </location>
</feature>
<feature type="domain" description="HTH myb-type" evidence="9">
    <location>
        <begin position="105"/>
        <end position="154"/>
    </location>
</feature>
<dbReference type="AlphaFoldDB" id="A0A9C7PZM0"/>
<dbReference type="OrthoDB" id="5461at2759"/>
<evidence type="ECO:0000256" key="2">
    <source>
        <dbReference type="ARBA" id="ARBA00022737"/>
    </source>
</evidence>
<keyword evidence="2" id="KW-0677">Repeat</keyword>
<feature type="compositionally biased region" description="Polar residues" evidence="7">
    <location>
        <begin position="13"/>
        <end position="29"/>
    </location>
</feature>
<evidence type="ECO:0000256" key="3">
    <source>
        <dbReference type="ARBA" id="ARBA00023015"/>
    </source>
</evidence>
<feature type="region of interest" description="Disordered" evidence="7">
    <location>
        <begin position="263"/>
        <end position="282"/>
    </location>
</feature>
<gene>
    <name evidence="10" type="ORF">GpartN1_g4223.t1</name>
</gene>
<evidence type="ECO:0000256" key="1">
    <source>
        <dbReference type="ARBA" id="ARBA00004123"/>
    </source>
</evidence>
<dbReference type="GO" id="GO:0000978">
    <property type="term" value="F:RNA polymerase II cis-regulatory region sequence-specific DNA binding"/>
    <property type="evidence" value="ECO:0007669"/>
    <property type="project" value="TreeGrafter"/>
</dbReference>
<dbReference type="CDD" id="cd00167">
    <property type="entry name" value="SANT"/>
    <property type="match status" value="3"/>
</dbReference>
<feature type="region of interest" description="Disordered" evidence="7">
    <location>
        <begin position="347"/>
        <end position="368"/>
    </location>
</feature>
<evidence type="ECO:0000256" key="5">
    <source>
        <dbReference type="ARBA" id="ARBA00023163"/>
    </source>
</evidence>
<dbReference type="Proteomes" id="UP001061958">
    <property type="component" value="Unassembled WGS sequence"/>
</dbReference>
<feature type="domain" description="Myb-like" evidence="8">
    <location>
        <begin position="155"/>
        <end position="206"/>
    </location>
</feature>